<evidence type="ECO:0000313" key="3">
    <source>
        <dbReference type="Proteomes" id="UP000008561"/>
    </source>
</evidence>
<evidence type="ECO:0000256" key="1">
    <source>
        <dbReference type="SAM" id="MobiDB-lite"/>
    </source>
</evidence>
<dbReference type="EMBL" id="CP000859">
    <property type="protein sequence ID" value="ABW68506.1"/>
    <property type="molecule type" value="Genomic_DNA"/>
</dbReference>
<dbReference type="HOGENOM" id="CLU_1248980_0_0_7"/>
<keyword evidence="3" id="KW-1185">Reference proteome</keyword>
<dbReference type="RefSeq" id="WP_012176117.1">
    <property type="nucleotide sequence ID" value="NC_009943.1"/>
</dbReference>
<gene>
    <name evidence="2" type="ordered locus">Dole_2703</name>
</gene>
<feature type="compositionally biased region" description="Basic and acidic residues" evidence="1">
    <location>
        <begin position="156"/>
        <end position="166"/>
    </location>
</feature>
<accession>A8ZXC7</accession>
<evidence type="ECO:0000313" key="2">
    <source>
        <dbReference type="EMBL" id="ABW68506.1"/>
    </source>
</evidence>
<protein>
    <submittedName>
        <fullName evidence="2">Uncharacterized protein</fullName>
    </submittedName>
</protein>
<feature type="region of interest" description="Disordered" evidence="1">
    <location>
        <begin position="139"/>
        <end position="166"/>
    </location>
</feature>
<name>A8ZXC7_DESOH</name>
<organism evidence="2 3">
    <name type="scientific">Desulfosudis oleivorans (strain DSM 6200 / JCM 39069 / Hxd3)</name>
    <name type="common">Desulfococcus oleovorans</name>
    <dbReference type="NCBI Taxonomy" id="96561"/>
    <lineage>
        <taxon>Bacteria</taxon>
        <taxon>Pseudomonadati</taxon>
        <taxon>Thermodesulfobacteriota</taxon>
        <taxon>Desulfobacteria</taxon>
        <taxon>Desulfobacterales</taxon>
        <taxon>Desulfosudaceae</taxon>
        <taxon>Desulfosudis</taxon>
    </lineage>
</organism>
<dbReference type="Proteomes" id="UP000008561">
    <property type="component" value="Chromosome"/>
</dbReference>
<dbReference type="KEGG" id="dol:Dole_2703"/>
<sequence length="221" mass="25752">MTKQHKKREYYVQEIKDIEARVIPVEGNLVELRHEQGSVANTIQQITKETGLDDFEEYIQEQLPEMSFRTIQRYMQIATYVDIKNHPQLCCLGTTRLLDLMAKEKDKDVVSILQKNKLKIPTRTATPDQQKQFRNKIDRLINRKKQKGGTGKKKKTDTVQEKGKTDNKATIVKQASAAIDLLIKHSGIIKKEGLYTELDLNRMQELQKRINYFIRHINDEA</sequence>
<proteinExistence type="predicted"/>
<feature type="compositionally biased region" description="Basic residues" evidence="1">
    <location>
        <begin position="142"/>
        <end position="155"/>
    </location>
</feature>
<reference evidence="2 3" key="1">
    <citation type="submission" date="2007-10" db="EMBL/GenBank/DDBJ databases">
        <title>Complete sequence of Desulfococcus oleovorans Hxd3.</title>
        <authorList>
            <consortium name="US DOE Joint Genome Institute"/>
            <person name="Copeland A."/>
            <person name="Lucas S."/>
            <person name="Lapidus A."/>
            <person name="Barry K."/>
            <person name="Glavina del Rio T."/>
            <person name="Dalin E."/>
            <person name="Tice H."/>
            <person name="Pitluck S."/>
            <person name="Kiss H."/>
            <person name="Brettin T."/>
            <person name="Bruce D."/>
            <person name="Detter J.C."/>
            <person name="Han C."/>
            <person name="Schmutz J."/>
            <person name="Larimer F."/>
            <person name="Land M."/>
            <person name="Hauser L."/>
            <person name="Kyrpides N."/>
            <person name="Kim E."/>
            <person name="Wawrik B."/>
            <person name="Richardson P."/>
        </authorList>
    </citation>
    <scope>NUCLEOTIDE SEQUENCE [LARGE SCALE GENOMIC DNA]</scope>
    <source>
        <strain evidence="3">DSM 6200 / JCM 39069 / Hxd3</strain>
    </source>
</reference>
<dbReference type="AlphaFoldDB" id="A8ZXC7"/>